<protein>
    <submittedName>
        <fullName evidence="1">Uncharacterized protein</fullName>
    </submittedName>
</protein>
<organism evidence="1 2">
    <name type="scientific">Acinetobacter ursingii</name>
    <dbReference type="NCBI Taxonomy" id="108980"/>
    <lineage>
        <taxon>Bacteria</taxon>
        <taxon>Pseudomonadati</taxon>
        <taxon>Pseudomonadota</taxon>
        <taxon>Gammaproteobacteria</taxon>
        <taxon>Moraxellales</taxon>
        <taxon>Moraxellaceae</taxon>
        <taxon>Acinetobacter</taxon>
    </lineage>
</organism>
<dbReference type="EMBL" id="DPVE01000236">
    <property type="protein sequence ID" value="HCK31127.1"/>
    <property type="molecule type" value="Genomic_DNA"/>
</dbReference>
<reference evidence="1 2" key="1">
    <citation type="journal article" date="2018" name="Nat. Biotechnol.">
        <title>A standardized bacterial taxonomy based on genome phylogeny substantially revises the tree of life.</title>
        <authorList>
            <person name="Parks D.H."/>
            <person name="Chuvochina M."/>
            <person name="Waite D.W."/>
            <person name="Rinke C."/>
            <person name="Skarshewski A."/>
            <person name="Chaumeil P.A."/>
            <person name="Hugenholtz P."/>
        </authorList>
    </citation>
    <scope>NUCLEOTIDE SEQUENCE [LARGE SCALE GENOMIC DNA]</scope>
    <source>
        <strain evidence="1">UBA9669</strain>
    </source>
</reference>
<accession>A0A3D2SNT1</accession>
<dbReference type="AlphaFoldDB" id="A0A3D2SNT1"/>
<gene>
    <name evidence="1" type="ORF">DHW29_13685</name>
</gene>
<comment type="caution">
    <text evidence="1">The sequence shown here is derived from an EMBL/GenBank/DDBJ whole genome shotgun (WGS) entry which is preliminary data.</text>
</comment>
<dbReference type="Proteomes" id="UP000263596">
    <property type="component" value="Unassembled WGS sequence"/>
</dbReference>
<name>A0A3D2SNT1_9GAMM</name>
<evidence type="ECO:0000313" key="1">
    <source>
        <dbReference type="EMBL" id="HCK31127.1"/>
    </source>
</evidence>
<proteinExistence type="predicted"/>
<evidence type="ECO:0000313" key="2">
    <source>
        <dbReference type="Proteomes" id="UP000263596"/>
    </source>
</evidence>
<sequence>NVIILTYVLAMMMIKELRKNINKALDAKKRKPAFNHPDHAGLSPTSIVTSLNNQTRLYFPSYGVLSFCHPDMSLCRAAIMRSNGCKKNIQFPQQL</sequence>
<feature type="non-terminal residue" evidence="1">
    <location>
        <position position="1"/>
    </location>
</feature>